<keyword evidence="3" id="KW-1185">Reference proteome</keyword>
<gene>
    <name evidence="2" type="ORF">Fot_14442</name>
</gene>
<evidence type="ECO:0000313" key="3">
    <source>
        <dbReference type="Proteomes" id="UP001604277"/>
    </source>
</evidence>
<protein>
    <submittedName>
        <fullName evidence="2">Uncharacterized protein</fullName>
    </submittedName>
</protein>
<comment type="caution">
    <text evidence="2">The sequence shown here is derived from an EMBL/GenBank/DDBJ whole genome shotgun (WGS) entry which is preliminary data.</text>
</comment>
<proteinExistence type="predicted"/>
<name>A0ABD1W6D1_9LAMI</name>
<feature type="compositionally biased region" description="Basic and acidic residues" evidence="1">
    <location>
        <begin position="188"/>
        <end position="199"/>
    </location>
</feature>
<evidence type="ECO:0000313" key="2">
    <source>
        <dbReference type="EMBL" id="KAL2545209.1"/>
    </source>
</evidence>
<dbReference type="AlphaFoldDB" id="A0ABD1W6D1"/>
<evidence type="ECO:0000256" key="1">
    <source>
        <dbReference type="SAM" id="MobiDB-lite"/>
    </source>
</evidence>
<accession>A0ABD1W6D1</accession>
<feature type="region of interest" description="Disordered" evidence="1">
    <location>
        <begin position="171"/>
        <end position="199"/>
    </location>
</feature>
<dbReference type="Proteomes" id="UP001604277">
    <property type="component" value="Unassembled WGS sequence"/>
</dbReference>
<organism evidence="2 3">
    <name type="scientific">Forsythia ovata</name>
    <dbReference type="NCBI Taxonomy" id="205694"/>
    <lineage>
        <taxon>Eukaryota</taxon>
        <taxon>Viridiplantae</taxon>
        <taxon>Streptophyta</taxon>
        <taxon>Embryophyta</taxon>
        <taxon>Tracheophyta</taxon>
        <taxon>Spermatophyta</taxon>
        <taxon>Magnoliopsida</taxon>
        <taxon>eudicotyledons</taxon>
        <taxon>Gunneridae</taxon>
        <taxon>Pentapetalae</taxon>
        <taxon>asterids</taxon>
        <taxon>lamiids</taxon>
        <taxon>Lamiales</taxon>
        <taxon>Oleaceae</taxon>
        <taxon>Forsythieae</taxon>
        <taxon>Forsythia</taxon>
    </lineage>
</organism>
<dbReference type="EMBL" id="JBFOLJ010000004">
    <property type="protein sequence ID" value="KAL2545209.1"/>
    <property type="molecule type" value="Genomic_DNA"/>
</dbReference>
<sequence length="299" mass="33096">MESTKKELQGTHKLTESWKVPGACDHVPYAGVTLIALGIQIGLLRRLAKNSQCRRAISKFWRLTPHSLPRSGEAYGTRRPSEPCEALIFYASMWDKCWWRHHAVMTVQFTSIPKLKIRRWRGRGGVVDDILPPPPVPSAVSVLRVTVLQTPKTMVGCSYFISAPPTVTSEVPSTSFPAGPAPSFENSRQSDKRKAETDSKEGAFCAPVLLHVERINIGFHRDELDPTVLGKLPALVAIAAASVHKYWTSTLGKAADNTKLMKLLKLAEIYTSQSHVLNIELYKVLAMKVDELRSTVGGD</sequence>
<reference evidence="3" key="1">
    <citation type="submission" date="2024-07" db="EMBL/GenBank/DDBJ databases">
        <title>Two chromosome-level genome assemblies of Korean endemic species Abeliophyllum distichum and Forsythia ovata (Oleaceae).</title>
        <authorList>
            <person name="Jang H."/>
        </authorList>
    </citation>
    <scope>NUCLEOTIDE SEQUENCE [LARGE SCALE GENOMIC DNA]</scope>
</reference>